<evidence type="ECO:0000313" key="2">
    <source>
        <dbReference type="Proteomes" id="UP000009222"/>
    </source>
</evidence>
<dbReference type="EMBL" id="CP001841">
    <property type="protein sequence ID" value="AEF80062.1"/>
    <property type="molecule type" value="Genomic_DNA"/>
</dbReference>
<dbReference type="OrthoDB" id="9858613at2"/>
<dbReference type="InParanoid" id="F5YG06"/>
<dbReference type="RefSeq" id="WP_015710699.1">
    <property type="nucleotide sequence ID" value="NC_015577.1"/>
</dbReference>
<evidence type="ECO:0000313" key="1">
    <source>
        <dbReference type="EMBL" id="AEF80062.1"/>
    </source>
</evidence>
<sequence>MSDDARVIWKKGGDPMPGKAQHVVDAARGELLLKTLQLPEGVENTLRYNADKDAQSVNDYVSRILVERLI</sequence>
<reference evidence="1 2" key="2">
    <citation type="journal article" date="2011" name="ISME J.">
        <title>RNA-seq reveals cooperative metabolic interactions between two termite-gut spirochete species in co-culture.</title>
        <authorList>
            <person name="Rosenthal A.Z."/>
            <person name="Matson E.G."/>
            <person name="Eldar A."/>
            <person name="Leadbetter J.R."/>
        </authorList>
    </citation>
    <scope>NUCLEOTIDE SEQUENCE [LARGE SCALE GENOMIC DNA]</scope>
    <source>
        <strain evidence="2">ATCC BAA-888 / DSM 13862 / ZAS-9</strain>
    </source>
</reference>
<dbReference type="Proteomes" id="UP000009222">
    <property type="component" value="Chromosome"/>
</dbReference>
<organism evidence="1 2">
    <name type="scientific">Leadbettera azotonutricia (strain ATCC BAA-888 / DSM 13862 / ZAS-9)</name>
    <name type="common">Treponema azotonutricium</name>
    <dbReference type="NCBI Taxonomy" id="545695"/>
    <lineage>
        <taxon>Bacteria</taxon>
        <taxon>Pseudomonadati</taxon>
        <taxon>Spirochaetota</taxon>
        <taxon>Spirochaetia</taxon>
        <taxon>Spirochaetales</taxon>
        <taxon>Breznakiellaceae</taxon>
        <taxon>Leadbettera</taxon>
    </lineage>
</organism>
<gene>
    <name evidence="1" type="ordered locus">TREAZ_1301</name>
</gene>
<dbReference type="KEGG" id="taz:TREAZ_1301"/>
<dbReference type="AlphaFoldDB" id="F5YG06"/>
<keyword evidence="2" id="KW-1185">Reference proteome</keyword>
<reference evidence="2" key="1">
    <citation type="submission" date="2009-12" db="EMBL/GenBank/DDBJ databases">
        <title>Complete sequence of Treponema azotonutricium strain ZAS-9.</title>
        <authorList>
            <person name="Tetu S.G."/>
            <person name="Matson E."/>
            <person name="Ren Q."/>
            <person name="Seshadri R."/>
            <person name="Elbourne L."/>
            <person name="Hassan K.A."/>
            <person name="Durkin A."/>
            <person name="Radune D."/>
            <person name="Mohamoud Y."/>
            <person name="Shay R."/>
            <person name="Jin S."/>
            <person name="Zhang X."/>
            <person name="Lucey K."/>
            <person name="Ballor N.R."/>
            <person name="Ottesen E."/>
            <person name="Rosenthal R."/>
            <person name="Allen A."/>
            <person name="Leadbetter J.R."/>
            <person name="Paulsen I.T."/>
        </authorList>
    </citation>
    <scope>NUCLEOTIDE SEQUENCE [LARGE SCALE GENOMIC DNA]</scope>
    <source>
        <strain evidence="2">ATCC BAA-888 / DSM 13862 / ZAS-9</strain>
    </source>
</reference>
<proteinExistence type="predicted"/>
<protein>
    <submittedName>
        <fullName evidence="1">Uncharacterized protein</fullName>
    </submittedName>
</protein>
<dbReference type="HOGENOM" id="CLU_2756609_0_0_12"/>
<accession>F5YG06</accession>
<name>F5YG06_LEAAZ</name>
<dbReference type="STRING" id="545695.TREAZ_1301"/>